<accession>A0A5N6ULM9</accession>
<evidence type="ECO:0000256" key="1">
    <source>
        <dbReference type="SAM" id="MobiDB-lite"/>
    </source>
</evidence>
<sequence length="124" mass="14043">MSNPYEREAEDRYEAQNDPAPVSGTVRDNSYAHENRSELRNQIPVQRDEDEVEDPIQPPFSNSDQQLAQDENEAVDRSNILRGDRLRHAKPRTQDGYSEGRDEDDLPADVRYGQSGRSATGGII</sequence>
<name>A0A5N6ULM9_ASPTM</name>
<dbReference type="EMBL" id="ML738682">
    <property type="protein sequence ID" value="KAE8159021.1"/>
    <property type="molecule type" value="Genomic_DNA"/>
</dbReference>
<proteinExistence type="predicted"/>
<feature type="region of interest" description="Disordered" evidence="1">
    <location>
        <begin position="1"/>
        <end position="124"/>
    </location>
</feature>
<dbReference type="OrthoDB" id="4357148at2759"/>
<reference evidence="2 3" key="1">
    <citation type="submission" date="2019-04" db="EMBL/GenBank/DDBJ databases">
        <title>Friends and foes A comparative genomics study of 23 Aspergillus species from section Flavi.</title>
        <authorList>
            <consortium name="DOE Joint Genome Institute"/>
            <person name="Kjaerbolling I."/>
            <person name="Vesth T."/>
            <person name="Frisvad J.C."/>
            <person name="Nybo J.L."/>
            <person name="Theobald S."/>
            <person name="Kildgaard S."/>
            <person name="Isbrandt T."/>
            <person name="Kuo A."/>
            <person name="Sato A."/>
            <person name="Lyhne E.K."/>
            <person name="Kogle M.E."/>
            <person name="Wiebenga A."/>
            <person name="Kun R.S."/>
            <person name="Lubbers R.J."/>
            <person name="Makela M.R."/>
            <person name="Barry K."/>
            <person name="Chovatia M."/>
            <person name="Clum A."/>
            <person name="Daum C."/>
            <person name="Haridas S."/>
            <person name="He G."/>
            <person name="LaButti K."/>
            <person name="Lipzen A."/>
            <person name="Mondo S."/>
            <person name="Riley R."/>
            <person name="Salamov A."/>
            <person name="Simmons B.A."/>
            <person name="Magnuson J.K."/>
            <person name="Henrissat B."/>
            <person name="Mortensen U.H."/>
            <person name="Larsen T.O."/>
            <person name="Devries R.P."/>
            <person name="Grigoriev I.V."/>
            <person name="Machida M."/>
            <person name="Baker S.E."/>
            <person name="Andersen M.R."/>
        </authorList>
    </citation>
    <scope>NUCLEOTIDE SEQUENCE [LARGE SCALE GENOMIC DNA]</scope>
    <source>
        <strain evidence="2 3">CBS 117626</strain>
    </source>
</reference>
<feature type="compositionally biased region" description="Basic and acidic residues" evidence="1">
    <location>
        <begin position="1"/>
        <end position="15"/>
    </location>
</feature>
<evidence type="ECO:0008006" key="4">
    <source>
        <dbReference type="Google" id="ProtNLM"/>
    </source>
</evidence>
<protein>
    <recommendedName>
        <fullName evidence="4">Histone chaperone domain-containing protein</fullName>
    </recommendedName>
</protein>
<organism evidence="2 3">
    <name type="scientific">Aspergillus tamarii</name>
    <dbReference type="NCBI Taxonomy" id="41984"/>
    <lineage>
        <taxon>Eukaryota</taxon>
        <taxon>Fungi</taxon>
        <taxon>Dikarya</taxon>
        <taxon>Ascomycota</taxon>
        <taxon>Pezizomycotina</taxon>
        <taxon>Eurotiomycetes</taxon>
        <taxon>Eurotiomycetidae</taxon>
        <taxon>Eurotiales</taxon>
        <taxon>Aspergillaceae</taxon>
        <taxon>Aspergillus</taxon>
        <taxon>Aspergillus subgen. Circumdati</taxon>
    </lineage>
</organism>
<evidence type="ECO:0000313" key="2">
    <source>
        <dbReference type="EMBL" id="KAE8159021.1"/>
    </source>
</evidence>
<dbReference type="AlphaFoldDB" id="A0A5N6ULM9"/>
<feature type="compositionally biased region" description="Polar residues" evidence="1">
    <location>
        <begin position="59"/>
        <end position="69"/>
    </location>
</feature>
<gene>
    <name evidence="2" type="ORF">BDV40DRAFT_248476</name>
</gene>
<dbReference type="Proteomes" id="UP000326950">
    <property type="component" value="Unassembled WGS sequence"/>
</dbReference>
<keyword evidence="3" id="KW-1185">Reference proteome</keyword>
<evidence type="ECO:0000313" key="3">
    <source>
        <dbReference type="Proteomes" id="UP000326950"/>
    </source>
</evidence>
<feature type="compositionally biased region" description="Basic and acidic residues" evidence="1">
    <location>
        <begin position="30"/>
        <end position="39"/>
    </location>
</feature>